<name>A0A2N1NCI0_9GLOM</name>
<evidence type="ECO:0000256" key="4">
    <source>
        <dbReference type="ARBA" id="ARBA00022801"/>
    </source>
</evidence>
<dbReference type="VEuPathDB" id="FungiDB:RhiirA1_453783"/>
<dbReference type="VEuPathDB" id="FungiDB:RhiirFUN_007760"/>
<dbReference type="GO" id="GO:0005634">
    <property type="term" value="C:nucleus"/>
    <property type="evidence" value="ECO:0007669"/>
    <property type="project" value="TreeGrafter"/>
</dbReference>
<keyword evidence="5" id="KW-0460">Magnesium</keyword>
<comment type="cofactor">
    <cofactor evidence="1">
        <name>Mg(2+)</name>
        <dbReference type="ChEBI" id="CHEBI:18420"/>
    </cofactor>
</comment>
<dbReference type="InterPro" id="IPR005135">
    <property type="entry name" value="Endo/exonuclease/phosphatase"/>
</dbReference>
<comment type="caution">
    <text evidence="8">The sequence shown here is derived from an EMBL/GenBank/DDBJ whole genome shotgun (WGS) entry which is preliminary data.</text>
</comment>
<proteinExistence type="inferred from homology"/>
<accession>A0A2N1NCI0</accession>
<dbReference type="SUPFAM" id="SSF56219">
    <property type="entry name" value="DNase I-like"/>
    <property type="match status" value="1"/>
</dbReference>
<dbReference type="GO" id="GO:0008081">
    <property type="term" value="F:phosphoric diester hydrolase activity"/>
    <property type="evidence" value="ECO:0007669"/>
    <property type="project" value="TreeGrafter"/>
</dbReference>
<reference evidence="8 9" key="1">
    <citation type="submission" date="2016-04" db="EMBL/GenBank/DDBJ databases">
        <title>Genome analyses suggest a sexual origin of heterokaryosis in a supposedly ancient asexual fungus.</title>
        <authorList>
            <person name="Ropars J."/>
            <person name="Sedzielewska K."/>
            <person name="Noel J."/>
            <person name="Charron P."/>
            <person name="Farinelli L."/>
            <person name="Marton T."/>
            <person name="Kruger M."/>
            <person name="Pelin A."/>
            <person name="Brachmann A."/>
            <person name="Corradi N."/>
        </authorList>
    </citation>
    <scope>NUCLEOTIDE SEQUENCE [LARGE SCALE GENOMIC DNA]</scope>
    <source>
        <strain evidence="8 9">C2</strain>
    </source>
</reference>
<gene>
    <name evidence="8" type="ORF">RhiirC2_778234</name>
</gene>
<evidence type="ECO:0000256" key="2">
    <source>
        <dbReference type="ARBA" id="ARBA00007092"/>
    </source>
</evidence>
<comment type="similarity">
    <text evidence="2">Belongs to the DNA repair enzymes AP/ExoA family.</text>
</comment>
<evidence type="ECO:0000256" key="3">
    <source>
        <dbReference type="ARBA" id="ARBA00022723"/>
    </source>
</evidence>
<evidence type="ECO:0000256" key="6">
    <source>
        <dbReference type="SAM" id="MobiDB-lite"/>
    </source>
</evidence>
<evidence type="ECO:0000259" key="7">
    <source>
        <dbReference type="Pfam" id="PF03372"/>
    </source>
</evidence>
<evidence type="ECO:0000313" key="8">
    <source>
        <dbReference type="EMBL" id="PKK71591.1"/>
    </source>
</evidence>
<dbReference type="VEuPathDB" id="FungiDB:RhiirA1_399490"/>
<evidence type="ECO:0000313" key="9">
    <source>
        <dbReference type="Proteomes" id="UP000233469"/>
    </source>
</evidence>
<keyword evidence="4" id="KW-0378">Hydrolase</keyword>
<dbReference type="Pfam" id="PF03372">
    <property type="entry name" value="Exo_endo_phos"/>
    <property type="match status" value="1"/>
</dbReference>
<dbReference type="InterPro" id="IPR004808">
    <property type="entry name" value="AP_endonuc_1"/>
</dbReference>
<dbReference type="AlphaFoldDB" id="A0A2N1NCI0"/>
<dbReference type="Proteomes" id="UP000233469">
    <property type="component" value="Unassembled WGS sequence"/>
</dbReference>
<dbReference type="VEuPathDB" id="FungiDB:RhiirA1_453781"/>
<protein>
    <recommendedName>
        <fullName evidence="7">Endonuclease/exonuclease/phosphatase domain-containing protein</fullName>
    </recommendedName>
</protein>
<sequence length="1175" mass="139011">MGIAPSVERFEALEGYTTKTDEERLEIIKNAGFEITENDATISKFLGLDNPIFSVFIRGIITICIDINNVERNKEFNKHIEEFKQISNDMLEGKQREMNEMVMKMSEEWRKKEAYYFGNTNEKKHLIRTEHGTIDIEDKEKMLNYRNLSEEDFKENIRRENENVLSDYTPSTPSDTTEEDFKTTIDRRYGKTLQPIINHTQRNTNKISRMHDQNKYRNYADPLDQSITMAITSDYTMGGYDKISKESRHKPKKEEDLKYFAGLLSVKIGGTEKERQLVELFNEHKLLEYHVNTLGRTTKNGNQYTYVGFFTEKAREIFIKVTRIAKEIGEFRSLQWLDKLDQTLTLSVTGIDKNAHDMTEVEKTIEKKFGKIKEVISRMENYGKINMKIQVELRCTEDELMNTWGIIVNEKIIKVEPLNYKVHEIRKRETHSATIMDIPCEIEEEDLTEQLYKTGARYWYREDNKNENFKYSIRVYFKDEREQKTTITTTTTIIEEKKELHMDTVMEEITRAIEEIDINSKHQDLDVRYVRKTVIEKKNVTLTETTNDNKEDKDQMRTQVLMETTKDDSMETTIEEDTMTEDNNKVTEDTMEIISTNNTRIEFQEATTTDTKENNNNNKIILTDNEMEIITTNTMDVTTSTTDTGKDMKDTPEVTDVTEGTQTNNKQNKTFYEEGTLMGRVDNVNNMEENNLENNKNITKNKNQRKNNVKRKEIKNNNNKKEEKNHLKLGCLNVRGLNDNKKQLEIKKIIEKENWDISLLTEMKLKENKGKFVYKGWAGYDIINNSFNENNSKSGTVLILKQNISDRKYKIEKIDGHAIKVEILFRKQKNITIIGIYRPNDDKLMTNRINENITDWIQEAYKLDQDIIIMGDLNESASKAIKDKQIIKNLYNHVNILQVLQDQPFLCVDTWKSGELSSRIDYIFCNEDILKEIISHEVKDIKEEITDHKALTLKFKIQDKIKYNKRKYLKELSNQYKKIVLESEDWEELAELIEDNMINQDDQDLTRENIWDSLVLNYEREYNKMIKKKENDRKQNEETEGSNKIHDKQKNILSKITTYNKLAYLDNITFDIKKIIEKTKKQEWRDYTRRTFSNNSHKLSEKQFSENLIINSWDNYLSIDNLRTHQGREKFYFTNEDRGEKMRILYEEIINDNIELNIRKREIDLEEDIASLVQC</sequence>
<dbReference type="VEuPathDB" id="FungiDB:RhiirA1_453782"/>
<dbReference type="GO" id="GO:0008311">
    <property type="term" value="F:double-stranded DNA 3'-5' DNA exonuclease activity"/>
    <property type="evidence" value="ECO:0007669"/>
    <property type="project" value="TreeGrafter"/>
</dbReference>
<feature type="domain" description="Endonuclease/exonuclease/phosphatase" evidence="7">
    <location>
        <begin position="732"/>
        <end position="929"/>
    </location>
</feature>
<dbReference type="VEuPathDB" id="FungiDB:FUN_024508"/>
<dbReference type="PANTHER" id="PTHR22748">
    <property type="entry name" value="AP ENDONUCLEASE"/>
    <property type="match status" value="1"/>
</dbReference>
<keyword evidence="3" id="KW-0479">Metal-binding</keyword>
<dbReference type="PANTHER" id="PTHR22748:SF23">
    <property type="entry name" value="EXODEOXYRIBONUCLEASE III"/>
    <property type="match status" value="1"/>
</dbReference>
<feature type="region of interest" description="Disordered" evidence="6">
    <location>
        <begin position="638"/>
        <end position="661"/>
    </location>
</feature>
<dbReference type="InterPro" id="IPR036691">
    <property type="entry name" value="Endo/exonu/phosph_ase_sf"/>
</dbReference>
<reference evidence="8 9" key="2">
    <citation type="submission" date="2017-10" db="EMBL/GenBank/DDBJ databases">
        <title>Extensive intraspecific genome diversity in a model arbuscular mycorrhizal fungus.</title>
        <authorList>
            <person name="Chen E.C.H."/>
            <person name="Morin E."/>
            <person name="Baudet D."/>
            <person name="Noel J."/>
            <person name="Ndikumana S."/>
            <person name="Charron P."/>
            <person name="St-Onge C."/>
            <person name="Giorgi J."/>
            <person name="Grigoriev I.V."/>
            <person name="Roux C."/>
            <person name="Martin F.M."/>
            <person name="Corradi N."/>
        </authorList>
    </citation>
    <scope>NUCLEOTIDE SEQUENCE [LARGE SCALE GENOMIC DNA]</scope>
    <source>
        <strain evidence="8 9">C2</strain>
    </source>
</reference>
<evidence type="ECO:0000256" key="5">
    <source>
        <dbReference type="ARBA" id="ARBA00022842"/>
    </source>
</evidence>
<dbReference type="GO" id="GO:0046872">
    <property type="term" value="F:metal ion binding"/>
    <property type="evidence" value="ECO:0007669"/>
    <property type="project" value="UniProtKB-KW"/>
</dbReference>
<dbReference type="Gene3D" id="3.60.10.10">
    <property type="entry name" value="Endonuclease/exonuclease/phosphatase"/>
    <property type="match status" value="1"/>
</dbReference>
<dbReference type="GO" id="GO:0003906">
    <property type="term" value="F:DNA-(apurinic or apyrimidinic site) endonuclease activity"/>
    <property type="evidence" value="ECO:0007669"/>
    <property type="project" value="TreeGrafter"/>
</dbReference>
<dbReference type="GO" id="GO:0006284">
    <property type="term" value="P:base-excision repair"/>
    <property type="evidence" value="ECO:0007669"/>
    <property type="project" value="TreeGrafter"/>
</dbReference>
<dbReference type="EMBL" id="LLXL01000507">
    <property type="protein sequence ID" value="PKK71591.1"/>
    <property type="molecule type" value="Genomic_DNA"/>
</dbReference>
<organism evidence="8 9">
    <name type="scientific">Rhizophagus irregularis</name>
    <dbReference type="NCBI Taxonomy" id="588596"/>
    <lineage>
        <taxon>Eukaryota</taxon>
        <taxon>Fungi</taxon>
        <taxon>Fungi incertae sedis</taxon>
        <taxon>Mucoromycota</taxon>
        <taxon>Glomeromycotina</taxon>
        <taxon>Glomeromycetes</taxon>
        <taxon>Glomerales</taxon>
        <taxon>Glomeraceae</taxon>
        <taxon>Rhizophagus</taxon>
    </lineage>
</organism>
<evidence type="ECO:0000256" key="1">
    <source>
        <dbReference type="ARBA" id="ARBA00001946"/>
    </source>
</evidence>